<keyword evidence="1" id="KW-0812">Transmembrane</keyword>
<protein>
    <submittedName>
        <fullName evidence="2">Uncharacterized protein</fullName>
    </submittedName>
</protein>
<proteinExistence type="predicted"/>
<keyword evidence="1" id="KW-1133">Transmembrane helix</keyword>
<reference evidence="2" key="1">
    <citation type="submission" date="2022-06" db="EMBL/GenBank/DDBJ databases">
        <title>Amycolatopsis iheyaensis sp. nov., a new species of the genus Amycolatopsis isolated from soil in Iheya island, Japan.</title>
        <authorList>
            <person name="Ngamcharungchit C."/>
            <person name="Kanto H."/>
            <person name="Take A."/>
            <person name="Intra B."/>
            <person name="Matsumoto A."/>
            <person name="Panbangred W."/>
            <person name="Inahashi Y."/>
        </authorList>
    </citation>
    <scope>NUCLEOTIDE SEQUENCE</scope>
    <source>
        <strain evidence="2">OK19-0408</strain>
    </source>
</reference>
<dbReference type="AlphaFoldDB" id="A0A9X2NBY2"/>
<feature type="transmembrane region" description="Helical" evidence="1">
    <location>
        <begin position="178"/>
        <end position="200"/>
    </location>
</feature>
<organism evidence="2 3">
    <name type="scientific">Amycolatopsis iheyensis</name>
    <dbReference type="NCBI Taxonomy" id="2945988"/>
    <lineage>
        <taxon>Bacteria</taxon>
        <taxon>Bacillati</taxon>
        <taxon>Actinomycetota</taxon>
        <taxon>Actinomycetes</taxon>
        <taxon>Pseudonocardiales</taxon>
        <taxon>Pseudonocardiaceae</taxon>
        <taxon>Amycolatopsis</taxon>
    </lineage>
</organism>
<dbReference type="EMBL" id="JAMXQV010000001">
    <property type="protein sequence ID" value="MCR6481680.1"/>
    <property type="molecule type" value="Genomic_DNA"/>
</dbReference>
<feature type="transmembrane region" description="Helical" evidence="1">
    <location>
        <begin position="151"/>
        <end position="172"/>
    </location>
</feature>
<sequence length="243" mass="27141">MPVIREGKGESRQKVWSGTMADLKRTGTEVNRVCQDVSEIIRVPSASVENKLVPPFEVEIELDTETLRGTLDEVFDEADPKRMQAVRFVGRSPAIEATLVELSIEMRGRREDAVELSVKPMNAVTAELIRTRLEGRIKAHKPRWSFMLKPIGWVLFAIYWILLPAGTVSVAFAQSATLLTTATAGTITTVFFSATLVHAHNYIFPQFHLKGNDGFSRVNRIFLEMFPLGISIVSVLFSVLHKG</sequence>
<dbReference type="Proteomes" id="UP001144096">
    <property type="component" value="Unassembled WGS sequence"/>
</dbReference>
<name>A0A9X2NBY2_9PSEU</name>
<evidence type="ECO:0000313" key="2">
    <source>
        <dbReference type="EMBL" id="MCR6481680.1"/>
    </source>
</evidence>
<evidence type="ECO:0000313" key="3">
    <source>
        <dbReference type="Proteomes" id="UP001144096"/>
    </source>
</evidence>
<dbReference type="RefSeq" id="WP_257918307.1">
    <property type="nucleotide sequence ID" value="NZ_JAMXQV010000001.1"/>
</dbReference>
<keyword evidence="3" id="KW-1185">Reference proteome</keyword>
<comment type="caution">
    <text evidence="2">The sequence shown here is derived from an EMBL/GenBank/DDBJ whole genome shotgun (WGS) entry which is preliminary data.</text>
</comment>
<accession>A0A9X2NBY2</accession>
<keyword evidence="1" id="KW-0472">Membrane</keyword>
<evidence type="ECO:0000256" key="1">
    <source>
        <dbReference type="SAM" id="Phobius"/>
    </source>
</evidence>
<gene>
    <name evidence="2" type="ORF">M8542_02510</name>
</gene>
<feature type="transmembrane region" description="Helical" evidence="1">
    <location>
        <begin position="221"/>
        <end position="240"/>
    </location>
</feature>